<protein>
    <submittedName>
        <fullName evidence="1">Uncharacterized protein</fullName>
    </submittedName>
</protein>
<organism evidence="1 2">
    <name type="scientific">Trypanosoma cruzi marinkellei</name>
    <dbReference type="NCBI Taxonomy" id="85056"/>
    <lineage>
        <taxon>Eukaryota</taxon>
        <taxon>Discoba</taxon>
        <taxon>Euglenozoa</taxon>
        <taxon>Kinetoplastea</taxon>
        <taxon>Metakinetoplastina</taxon>
        <taxon>Trypanosomatida</taxon>
        <taxon>Trypanosomatidae</taxon>
        <taxon>Trypanosoma</taxon>
        <taxon>Schizotrypanum</taxon>
    </lineage>
</organism>
<sequence length="344" mass="38196">MVSETPSHSWETSETRCLLFDGDVLRGQLLSELSLLAVAVGNNTRHTAVPLEPFTLRLIMHFMDVASRYPMLGTILLDCPRRLDDVMEEELMRWLREESALIFFSGERNDASQSLCHHVFSGTPAPTDVALDSERGCPICVWTAQWPHGFWGAVKKGTVKILVRCALSAFPSCLPPHTRRSPFQRPSDAAIGAGQWIHVIGYVTAVFFLHREFAYPAPMLEFQPLLSNRNGMIGQSPLWLDLSLLPVPEARAVAVVGERIQVVGLLELACNKMGTVLYSRRRHTAASAASFSSSSSSSSGQIFIEARAVRTANFASHWSKGPLTATPTSAPSPFFRRRWMVFLR</sequence>
<name>K2N3U0_TRYCR</name>
<keyword evidence="2" id="KW-1185">Reference proteome</keyword>
<reference evidence="1 2" key="1">
    <citation type="journal article" date="2012" name="BMC Genomics">
        <title>Comparative genomic analysis of human infective Trypanosoma cruzi lineages with the bat-restricted subspecies T. cruzi marinkellei.</title>
        <authorList>
            <person name="Franzen O."/>
            <person name="Talavera-Lopez C."/>
            <person name="Ochaya S."/>
            <person name="Butler C.E."/>
            <person name="Messenger L.A."/>
            <person name="Lewis M.D."/>
            <person name="Llewellyn M.S."/>
            <person name="Marinkelle C.J."/>
            <person name="Tyler K.M."/>
            <person name="Miles M.A."/>
            <person name="Andersson B."/>
        </authorList>
    </citation>
    <scope>NUCLEOTIDE SEQUENCE [LARGE SCALE GENOMIC DNA]</scope>
    <source>
        <strain evidence="1 2">B7</strain>
    </source>
</reference>
<dbReference type="EMBL" id="AHKC01009771">
    <property type="protein sequence ID" value="EKF32559.1"/>
    <property type="molecule type" value="Genomic_DNA"/>
</dbReference>
<evidence type="ECO:0000313" key="2">
    <source>
        <dbReference type="Proteomes" id="UP000007350"/>
    </source>
</evidence>
<comment type="caution">
    <text evidence="1">The sequence shown here is derived from an EMBL/GenBank/DDBJ whole genome shotgun (WGS) entry which is preliminary data.</text>
</comment>
<dbReference type="AlphaFoldDB" id="K2N3U0"/>
<dbReference type="Proteomes" id="UP000007350">
    <property type="component" value="Unassembled WGS sequence"/>
</dbReference>
<dbReference type="OrthoDB" id="244576at2759"/>
<evidence type="ECO:0000313" key="1">
    <source>
        <dbReference type="EMBL" id="EKF32559.1"/>
    </source>
</evidence>
<accession>K2N3U0</accession>
<proteinExistence type="predicted"/>
<gene>
    <name evidence="1" type="ORF">MOQ_003588</name>
</gene>